<dbReference type="OrthoDB" id="6159439at2759"/>
<dbReference type="InterPro" id="IPR001356">
    <property type="entry name" value="HD"/>
</dbReference>
<accession>A0A6A4VXD5</accession>
<evidence type="ECO:0000256" key="5">
    <source>
        <dbReference type="PROSITE-ProRule" id="PRU00108"/>
    </source>
</evidence>
<dbReference type="InterPro" id="IPR020479">
    <property type="entry name" value="HD_metazoa"/>
</dbReference>
<dbReference type="GO" id="GO:0030182">
    <property type="term" value="P:neuron differentiation"/>
    <property type="evidence" value="ECO:0007669"/>
    <property type="project" value="TreeGrafter"/>
</dbReference>
<dbReference type="SUPFAM" id="SSF46689">
    <property type="entry name" value="Homeodomain-like"/>
    <property type="match status" value="1"/>
</dbReference>
<gene>
    <name evidence="9" type="primary">MSX2</name>
    <name evidence="9" type="ORF">FJT64_006963</name>
</gene>
<feature type="DNA-binding region" description="Homeobox" evidence="5">
    <location>
        <begin position="20"/>
        <end position="79"/>
    </location>
</feature>
<dbReference type="PANTHER" id="PTHR24339">
    <property type="entry name" value="HOMEOBOX PROTEIN EMX-RELATED"/>
    <property type="match status" value="1"/>
</dbReference>
<dbReference type="InterPro" id="IPR017970">
    <property type="entry name" value="Homeobox_CS"/>
</dbReference>
<protein>
    <submittedName>
        <fullName evidence="9">Homeobox protein MSX-2</fullName>
    </submittedName>
</protein>
<dbReference type="PANTHER" id="PTHR24339:SF30">
    <property type="entry name" value="LATERAL MUSCLES SCARCER, ISOFORM B"/>
    <property type="match status" value="1"/>
</dbReference>
<dbReference type="GO" id="GO:0007420">
    <property type="term" value="P:brain development"/>
    <property type="evidence" value="ECO:0007669"/>
    <property type="project" value="TreeGrafter"/>
</dbReference>
<evidence type="ECO:0000256" key="7">
    <source>
        <dbReference type="SAM" id="MobiDB-lite"/>
    </source>
</evidence>
<dbReference type="PROSITE" id="PS00027">
    <property type="entry name" value="HOMEOBOX_1"/>
    <property type="match status" value="1"/>
</dbReference>
<name>A0A6A4VXD5_AMPAM</name>
<organism evidence="9 10">
    <name type="scientific">Amphibalanus amphitrite</name>
    <name type="common">Striped barnacle</name>
    <name type="synonym">Balanus amphitrite</name>
    <dbReference type="NCBI Taxonomy" id="1232801"/>
    <lineage>
        <taxon>Eukaryota</taxon>
        <taxon>Metazoa</taxon>
        <taxon>Ecdysozoa</taxon>
        <taxon>Arthropoda</taxon>
        <taxon>Crustacea</taxon>
        <taxon>Multicrustacea</taxon>
        <taxon>Cirripedia</taxon>
        <taxon>Thoracica</taxon>
        <taxon>Thoracicalcarea</taxon>
        <taxon>Balanomorpha</taxon>
        <taxon>Balanoidea</taxon>
        <taxon>Balanidae</taxon>
        <taxon>Amphibalaninae</taxon>
        <taxon>Amphibalanus</taxon>
    </lineage>
</organism>
<dbReference type="Pfam" id="PF00046">
    <property type="entry name" value="Homeodomain"/>
    <property type="match status" value="1"/>
</dbReference>
<dbReference type="InterPro" id="IPR009057">
    <property type="entry name" value="Homeodomain-like_sf"/>
</dbReference>
<dbReference type="SMART" id="SM00389">
    <property type="entry name" value="HOX"/>
    <property type="match status" value="1"/>
</dbReference>
<feature type="region of interest" description="Disordered" evidence="7">
    <location>
        <begin position="1"/>
        <end position="28"/>
    </location>
</feature>
<dbReference type="InterPro" id="IPR050877">
    <property type="entry name" value="EMX-VAX-Noto_Homeobox_TFs"/>
</dbReference>
<evidence type="ECO:0000256" key="6">
    <source>
        <dbReference type="RuleBase" id="RU000682"/>
    </source>
</evidence>
<dbReference type="EMBL" id="VIIS01001614">
    <property type="protein sequence ID" value="KAF0295522.1"/>
    <property type="molecule type" value="Genomic_DNA"/>
</dbReference>
<evidence type="ECO:0000313" key="9">
    <source>
        <dbReference type="EMBL" id="KAF0295522.1"/>
    </source>
</evidence>
<dbReference type="GO" id="GO:0000978">
    <property type="term" value="F:RNA polymerase II cis-regulatory region sequence-specific DNA binding"/>
    <property type="evidence" value="ECO:0007669"/>
    <property type="project" value="TreeGrafter"/>
</dbReference>
<dbReference type="CDD" id="cd00086">
    <property type="entry name" value="homeodomain"/>
    <property type="match status" value="1"/>
</dbReference>
<dbReference type="GO" id="GO:0005634">
    <property type="term" value="C:nucleus"/>
    <property type="evidence" value="ECO:0007669"/>
    <property type="project" value="UniProtKB-SubCell"/>
</dbReference>
<keyword evidence="10" id="KW-1185">Reference proteome</keyword>
<feature type="domain" description="Homeobox" evidence="8">
    <location>
        <begin position="18"/>
        <end position="78"/>
    </location>
</feature>
<reference evidence="9 10" key="1">
    <citation type="submission" date="2019-07" db="EMBL/GenBank/DDBJ databases">
        <title>Draft genome assembly of a fouling barnacle, Amphibalanus amphitrite (Darwin, 1854): The first reference genome for Thecostraca.</title>
        <authorList>
            <person name="Kim W."/>
        </authorList>
    </citation>
    <scope>NUCLEOTIDE SEQUENCE [LARGE SCALE GENOMIC DNA]</scope>
    <source>
        <strain evidence="9">SNU_AA5</strain>
        <tissue evidence="9">Soma without cirri and trophi</tissue>
    </source>
</reference>
<evidence type="ECO:0000313" key="10">
    <source>
        <dbReference type="Proteomes" id="UP000440578"/>
    </source>
</evidence>
<comment type="caution">
    <text evidence="9">The sequence shown here is derived from an EMBL/GenBank/DDBJ whole genome shotgun (WGS) entry which is preliminary data.</text>
</comment>
<dbReference type="AlphaFoldDB" id="A0A6A4VXD5"/>
<dbReference type="GO" id="GO:0000981">
    <property type="term" value="F:DNA-binding transcription factor activity, RNA polymerase II-specific"/>
    <property type="evidence" value="ECO:0007669"/>
    <property type="project" value="InterPro"/>
</dbReference>
<dbReference type="PROSITE" id="PS50071">
    <property type="entry name" value="HOMEOBOX_2"/>
    <property type="match status" value="1"/>
</dbReference>
<evidence type="ECO:0000259" key="8">
    <source>
        <dbReference type="PROSITE" id="PS50071"/>
    </source>
</evidence>
<feature type="compositionally biased region" description="Basic and acidic residues" evidence="7">
    <location>
        <begin position="9"/>
        <end position="20"/>
    </location>
</feature>
<keyword evidence="2 5" id="KW-0238">DNA-binding</keyword>
<proteinExistence type="predicted"/>
<evidence type="ECO:0000256" key="3">
    <source>
        <dbReference type="ARBA" id="ARBA00023155"/>
    </source>
</evidence>
<keyword evidence="3 5" id="KW-0371">Homeobox</keyword>
<feature type="compositionally biased region" description="Acidic residues" evidence="7">
    <location>
        <begin position="224"/>
        <end position="237"/>
    </location>
</feature>
<dbReference type="Gene3D" id="1.10.10.60">
    <property type="entry name" value="Homeodomain-like"/>
    <property type="match status" value="1"/>
</dbReference>
<feature type="region of interest" description="Disordered" evidence="7">
    <location>
        <begin position="218"/>
        <end position="237"/>
    </location>
</feature>
<comment type="subcellular location">
    <subcellularLocation>
        <location evidence="1 5 6">Nucleus</location>
    </subcellularLocation>
</comment>
<keyword evidence="4 5" id="KW-0539">Nucleus</keyword>
<evidence type="ECO:0000256" key="4">
    <source>
        <dbReference type="ARBA" id="ARBA00023242"/>
    </source>
</evidence>
<dbReference type="PRINTS" id="PR00024">
    <property type="entry name" value="HOMEOBOX"/>
</dbReference>
<dbReference type="Proteomes" id="UP000440578">
    <property type="component" value="Unassembled WGS sequence"/>
</dbReference>
<sequence length="237" mass="25793">MSVAGGTGRTDDACSADERKKRPRTAFTASQIKSLETEFEKNKYLSVSKRTQLSKQLSLTETQIKIWFQNRRTKWKRKHTNELEMLAQQYYAHLGLYAPRPVHPADRLWLVSQGLHPPVPPPPAGGLLPSIYSAAAGRLLPPPLPLSAPAARLTPPTSSALEEALRRGLTRLYSQPNPHSPPAARASPPLLSLRNMIDGATAGHIGGAVVSTIDDAAIDRPDDGSQDEIDVVDADML</sequence>
<evidence type="ECO:0000256" key="2">
    <source>
        <dbReference type="ARBA" id="ARBA00023125"/>
    </source>
</evidence>
<evidence type="ECO:0000256" key="1">
    <source>
        <dbReference type="ARBA" id="ARBA00004123"/>
    </source>
</evidence>